<protein>
    <submittedName>
        <fullName evidence="1">Uncharacterized protein</fullName>
    </submittedName>
</protein>
<keyword evidence="2" id="KW-1185">Reference proteome</keyword>
<proteinExistence type="predicted"/>
<gene>
    <name evidence="1" type="ORF">ES288_D02G051200v1</name>
</gene>
<sequence length="97" mass="11144">MAASVSSNKYKVEKFTKKNSFSLWCIKIGDKLQNMLSEEQKDKILDRAYNAILLCLDEECTPISQHLDTFNYVTIPLNNIDIKIDDEDQALIVLCSR</sequence>
<evidence type="ECO:0000313" key="1">
    <source>
        <dbReference type="EMBL" id="TYG78334.1"/>
    </source>
</evidence>
<dbReference type="AlphaFoldDB" id="A0A5D2DAD9"/>
<reference evidence="1 2" key="1">
    <citation type="submission" date="2019-06" db="EMBL/GenBank/DDBJ databases">
        <title>WGS assembly of Gossypium darwinii.</title>
        <authorList>
            <person name="Chen Z.J."/>
            <person name="Sreedasyam A."/>
            <person name="Ando A."/>
            <person name="Song Q."/>
            <person name="De L."/>
            <person name="Hulse-Kemp A."/>
            <person name="Ding M."/>
            <person name="Ye W."/>
            <person name="Kirkbride R."/>
            <person name="Jenkins J."/>
            <person name="Plott C."/>
            <person name="Lovell J."/>
            <person name="Lin Y.-M."/>
            <person name="Vaughn R."/>
            <person name="Liu B."/>
            <person name="Li W."/>
            <person name="Simpson S."/>
            <person name="Scheffler B."/>
            <person name="Saski C."/>
            <person name="Grover C."/>
            <person name="Hu G."/>
            <person name="Conover J."/>
            <person name="Carlson J."/>
            <person name="Shu S."/>
            <person name="Boston L."/>
            <person name="Williams M."/>
            <person name="Peterson D."/>
            <person name="Mcgee K."/>
            <person name="Jones D."/>
            <person name="Wendel J."/>
            <person name="Stelly D."/>
            <person name="Grimwood J."/>
            <person name="Schmutz J."/>
        </authorList>
    </citation>
    <scope>NUCLEOTIDE SEQUENCE [LARGE SCALE GENOMIC DNA]</scope>
    <source>
        <strain evidence="1">1808015.09</strain>
    </source>
</reference>
<accession>A0A5D2DAD9</accession>
<dbReference type="Proteomes" id="UP000323506">
    <property type="component" value="Chromosome D02"/>
</dbReference>
<organism evidence="1 2">
    <name type="scientific">Gossypium darwinii</name>
    <name type="common">Darwin's cotton</name>
    <name type="synonym">Gossypium barbadense var. darwinii</name>
    <dbReference type="NCBI Taxonomy" id="34276"/>
    <lineage>
        <taxon>Eukaryota</taxon>
        <taxon>Viridiplantae</taxon>
        <taxon>Streptophyta</taxon>
        <taxon>Embryophyta</taxon>
        <taxon>Tracheophyta</taxon>
        <taxon>Spermatophyta</taxon>
        <taxon>Magnoliopsida</taxon>
        <taxon>eudicotyledons</taxon>
        <taxon>Gunneridae</taxon>
        <taxon>Pentapetalae</taxon>
        <taxon>rosids</taxon>
        <taxon>malvids</taxon>
        <taxon>Malvales</taxon>
        <taxon>Malvaceae</taxon>
        <taxon>Malvoideae</taxon>
        <taxon>Gossypium</taxon>
    </lineage>
</organism>
<evidence type="ECO:0000313" key="2">
    <source>
        <dbReference type="Proteomes" id="UP000323506"/>
    </source>
</evidence>
<dbReference type="EMBL" id="CM017702">
    <property type="protein sequence ID" value="TYG78334.1"/>
    <property type="molecule type" value="Genomic_DNA"/>
</dbReference>
<name>A0A5D2DAD9_GOSDA</name>